<evidence type="ECO:0000313" key="3">
    <source>
        <dbReference type="EMBL" id="SLN72536.1"/>
    </source>
</evidence>
<dbReference type="Gene3D" id="3.20.20.70">
    <property type="entry name" value="Aldolase class I"/>
    <property type="match status" value="1"/>
</dbReference>
<keyword evidence="1" id="KW-0464">Manganese</keyword>
<dbReference type="EC" id="4.1.3.39" evidence="3"/>
<dbReference type="Pfam" id="PF00682">
    <property type="entry name" value="HMGL-like"/>
    <property type="match status" value="1"/>
</dbReference>
<dbReference type="InterPro" id="IPR050073">
    <property type="entry name" value="2-IPM_HCS-like"/>
</dbReference>
<dbReference type="GO" id="GO:0009098">
    <property type="term" value="P:L-leucine biosynthetic process"/>
    <property type="evidence" value="ECO:0007669"/>
    <property type="project" value="TreeGrafter"/>
</dbReference>
<feature type="domain" description="Pyruvate carboxyltransferase" evidence="2">
    <location>
        <begin position="8"/>
        <end position="265"/>
    </location>
</feature>
<dbReference type="GO" id="GO:0008701">
    <property type="term" value="F:4-hydroxy-2-oxovalerate aldolase activity"/>
    <property type="evidence" value="ECO:0007669"/>
    <property type="project" value="UniProtKB-EC"/>
</dbReference>
<evidence type="ECO:0000259" key="2">
    <source>
        <dbReference type="PROSITE" id="PS50991"/>
    </source>
</evidence>
<dbReference type="PANTHER" id="PTHR10277">
    <property type="entry name" value="HOMOCITRATE SYNTHASE-RELATED"/>
    <property type="match status" value="1"/>
</dbReference>
<dbReference type="InterPro" id="IPR013785">
    <property type="entry name" value="Aldolase_TIM"/>
</dbReference>
<name>A0A1X7A7C5_9RHOB</name>
<organism evidence="3 4">
    <name type="scientific">Roseovarius gaetbuli</name>
    <dbReference type="NCBI Taxonomy" id="1356575"/>
    <lineage>
        <taxon>Bacteria</taxon>
        <taxon>Pseudomonadati</taxon>
        <taxon>Pseudomonadota</taxon>
        <taxon>Alphaproteobacteria</taxon>
        <taxon>Rhodobacterales</taxon>
        <taxon>Roseobacteraceae</taxon>
        <taxon>Roseovarius</taxon>
    </lineage>
</organism>
<evidence type="ECO:0000313" key="4">
    <source>
        <dbReference type="Proteomes" id="UP000194012"/>
    </source>
</evidence>
<sequence>MTDLNKDIVFLDCTLRDGGYYNDWDFSHVLMQRYLDAVAAAGVNIVEMGFRFVKTGGFKGPCAFTTDNFLRSVVIPKNLDVAVMLNAGDLFLGKGVIETLEDLFTAPAAESPVDIVRFACHAREFRASLPAAAWLHERGYRVGFNIMQITGQTHEEIVALAAEAQKHPIEVLYFADSMGSMSPAQTTRIIGWIKEGWSGPVGVHTHDNMGLALSNTLAAIDAGATWVDSTVTGMGRGPGNARTEELALELAPARGGVVTELLDLVLQDFGPMKERYGWGTNPFYYLSGKHSIHPTYIQEMLADQRFNTSDMLSVLDHLRQAGGKKFDSSVLSNARTMGNGQHSAGTWKPEEIIAGRPVLILGNGRSVQKHQAEIERFVAKLKPVVLGLNAKDGINSDLIDMRIACHPMRLLADADLHALNDKPLITPVALLQDSVRDKLAEKPLLNYGLNAAPGQFEPHETDCIIPARLVAAYALAVAVAGRASHIYMAGFDGFTSADPRNHEMRDLLALCLAGDGIPPVTSITRTRYSILPTHSVYGLTR</sequence>
<protein>
    <submittedName>
        <fullName evidence="3">4-hydroxy-2-oxovalerate aldolase</fullName>
        <ecNumber evidence="3">4.1.3.39</ecNumber>
    </submittedName>
</protein>
<dbReference type="EMBL" id="FWFJ01000052">
    <property type="protein sequence ID" value="SLN72536.1"/>
    <property type="molecule type" value="Genomic_DNA"/>
</dbReference>
<evidence type="ECO:0000256" key="1">
    <source>
        <dbReference type="ARBA" id="ARBA00023211"/>
    </source>
</evidence>
<accession>A0A1X7A7C5</accession>
<dbReference type="Proteomes" id="UP000194012">
    <property type="component" value="Unassembled WGS sequence"/>
</dbReference>
<dbReference type="InterPro" id="IPR000891">
    <property type="entry name" value="PYR_CT"/>
</dbReference>
<proteinExistence type="predicted"/>
<dbReference type="CDD" id="cd07944">
    <property type="entry name" value="DRE_TIM_HOA_like"/>
    <property type="match status" value="1"/>
</dbReference>
<keyword evidence="4" id="KW-1185">Reference proteome</keyword>
<gene>
    <name evidence="3" type="ORF">ROG8370_03522</name>
</gene>
<reference evidence="4" key="1">
    <citation type="submission" date="2017-03" db="EMBL/GenBank/DDBJ databases">
        <authorList>
            <person name="Rodrigo-Torres L."/>
            <person name="Arahal R.D."/>
            <person name="Lucena T."/>
        </authorList>
    </citation>
    <scope>NUCLEOTIDE SEQUENCE [LARGE SCALE GENOMIC DNA]</scope>
    <source>
        <strain evidence="4">CECT 8370</strain>
    </source>
</reference>
<dbReference type="GO" id="GO:0003852">
    <property type="term" value="F:2-isopropylmalate synthase activity"/>
    <property type="evidence" value="ECO:0007669"/>
    <property type="project" value="TreeGrafter"/>
</dbReference>
<dbReference type="SUPFAM" id="SSF51569">
    <property type="entry name" value="Aldolase"/>
    <property type="match status" value="1"/>
</dbReference>
<keyword evidence="3" id="KW-0456">Lyase</keyword>
<dbReference type="PROSITE" id="PS50991">
    <property type="entry name" value="PYR_CT"/>
    <property type="match status" value="1"/>
</dbReference>
<dbReference type="PANTHER" id="PTHR10277:SF9">
    <property type="entry name" value="2-ISOPROPYLMALATE SYNTHASE 1, CHLOROPLASTIC-RELATED"/>
    <property type="match status" value="1"/>
</dbReference>
<dbReference type="AlphaFoldDB" id="A0A1X7A7C5"/>